<keyword evidence="3" id="KW-0489">Methyltransferase</keyword>
<dbReference type="PANTHER" id="PTHR11548:SF2">
    <property type="entry name" value="THYMIDYLATE SYNTHASE"/>
    <property type="match status" value="1"/>
</dbReference>
<dbReference type="Proteomes" id="UP000193498">
    <property type="component" value="Unassembled WGS sequence"/>
</dbReference>
<evidence type="ECO:0000256" key="5">
    <source>
        <dbReference type="ARBA" id="ARBA00022727"/>
    </source>
</evidence>
<dbReference type="CDD" id="cd00351">
    <property type="entry name" value="TS_Pyrimidine_HMase"/>
    <property type="match status" value="1"/>
</dbReference>
<feature type="domain" description="Thymidylate synthase/dCMP hydroxymethylase" evidence="8">
    <location>
        <begin position="16"/>
        <end position="305"/>
    </location>
</feature>
<dbReference type="FunFam" id="3.30.572.10:FF:000002">
    <property type="entry name" value="Possible thymidylate synthase"/>
    <property type="match status" value="1"/>
</dbReference>
<dbReference type="PANTHER" id="PTHR11548">
    <property type="entry name" value="THYMIDYLATE SYNTHASE 1"/>
    <property type="match status" value="1"/>
</dbReference>
<evidence type="ECO:0000256" key="7">
    <source>
        <dbReference type="PROSITE-ProRule" id="PRU10016"/>
    </source>
</evidence>
<evidence type="ECO:0000256" key="4">
    <source>
        <dbReference type="ARBA" id="ARBA00022679"/>
    </source>
</evidence>
<dbReference type="InterPro" id="IPR000398">
    <property type="entry name" value="Thymidylate_synthase"/>
</dbReference>
<dbReference type="NCBIfam" id="NF002497">
    <property type="entry name" value="PRK01827.1-3"/>
    <property type="match status" value="1"/>
</dbReference>
<dbReference type="PROSITE" id="PS00091">
    <property type="entry name" value="THYMIDYLATE_SYNTHASE"/>
    <property type="match status" value="1"/>
</dbReference>
<dbReference type="PRINTS" id="PR00108">
    <property type="entry name" value="THYMDSNTHASE"/>
</dbReference>
<comment type="catalytic activity">
    <reaction evidence="6">
        <text>dUMP + (6R)-5,10-methylene-5,6,7,8-tetrahydrofolate = 7,8-dihydrofolate + dTMP</text>
        <dbReference type="Rhea" id="RHEA:12104"/>
        <dbReference type="ChEBI" id="CHEBI:15636"/>
        <dbReference type="ChEBI" id="CHEBI:57451"/>
        <dbReference type="ChEBI" id="CHEBI:63528"/>
        <dbReference type="ChEBI" id="CHEBI:246422"/>
        <dbReference type="EC" id="2.1.1.45"/>
    </reaction>
</comment>
<dbReference type="GO" id="GO:0004799">
    <property type="term" value="F:thymidylate synthase activity"/>
    <property type="evidence" value="ECO:0007669"/>
    <property type="project" value="UniProtKB-EC"/>
</dbReference>
<gene>
    <name evidence="9" type="ORF">K493DRAFT_326660</name>
</gene>
<comment type="pathway">
    <text evidence="1">Pyrimidine metabolism; dTTP biosynthesis.</text>
</comment>
<dbReference type="EMBL" id="MCFE01000566">
    <property type="protein sequence ID" value="ORX86642.1"/>
    <property type="molecule type" value="Genomic_DNA"/>
</dbReference>
<dbReference type="GO" id="GO:0006235">
    <property type="term" value="P:dTTP biosynthetic process"/>
    <property type="evidence" value="ECO:0007669"/>
    <property type="project" value="UniProtKB-UniPathway"/>
</dbReference>
<accession>A0A1Y1XLM8</accession>
<organism evidence="9 10">
    <name type="scientific">Basidiobolus meristosporus CBS 931.73</name>
    <dbReference type="NCBI Taxonomy" id="1314790"/>
    <lineage>
        <taxon>Eukaryota</taxon>
        <taxon>Fungi</taxon>
        <taxon>Fungi incertae sedis</taxon>
        <taxon>Zoopagomycota</taxon>
        <taxon>Entomophthoromycotina</taxon>
        <taxon>Basidiobolomycetes</taxon>
        <taxon>Basidiobolales</taxon>
        <taxon>Basidiobolaceae</taxon>
        <taxon>Basidiobolus</taxon>
    </lineage>
</organism>
<dbReference type="InterPro" id="IPR020940">
    <property type="entry name" value="Thymidylate_synthase_AS"/>
</dbReference>
<keyword evidence="10" id="KW-1185">Reference proteome</keyword>
<dbReference type="GO" id="GO:0032259">
    <property type="term" value="P:methylation"/>
    <property type="evidence" value="ECO:0007669"/>
    <property type="project" value="UniProtKB-KW"/>
</dbReference>
<evidence type="ECO:0000313" key="10">
    <source>
        <dbReference type="Proteomes" id="UP000193498"/>
    </source>
</evidence>
<proteinExistence type="inferred from homology"/>
<dbReference type="STRING" id="1314790.A0A1Y1XLM8"/>
<dbReference type="Gene3D" id="3.30.572.10">
    <property type="entry name" value="Thymidylate synthase/dCMP hydroxymethylase domain"/>
    <property type="match status" value="1"/>
</dbReference>
<dbReference type="GO" id="GO:0006231">
    <property type="term" value="P:dTMP biosynthetic process"/>
    <property type="evidence" value="ECO:0007669"/>
    <property type="project" value="InterPro"/>
</dbReference>
<keyword evidence="4" id="KW-0808">Transferase</keyword>
<sequence>MAYQPTIAHRTQIEYQYLNLIKHILLNGEHRVDRTGTGTLSVFAPPQLRFSLKNGLFPLVTTKRVFFRGVVEELLWFIRGGTNSKELSEKGVNIWEKNGSREYLDRLGLEDREEGDLGPIYGFQWRHFGATYTNWQAEYGGQGIDQLSQVISRIKRDPTDRRIILTAWNPSDIPKMSLPPCHMFCQFYVSTATPQDPVPYLSCQMYQRSCDMGLGVPFNIASYALLTYMVAHVTGLQPGSLIHCMGDAHVYEDHIDALAIQVKRTPRPFPSLQLNPSVKSIEDFRFEDFILKNYSPHSKISMNMSA</sequence>
<evidence type="ECO:0000313" key="9">
    <source>
        <dbReference type="EMBL" id="ORX86642.1"/>
    </source>
</evidence>
<comment type="caution">
    <text evidence="9">The sequence shown here is derived from an EMBL/GenBank/DDBJ whole genome shotgun (WGS) entry which is preliminary data.</text>
</comment>
<keyword evidence="5" id="KW-0545">Nucleotide biosynthesis</keyword>
<dbReference type="InterPro" id="IPR045097">
    <property type="entry name" value="Thymidate_synth/dCMP_Mease"/>
</dbReference>
<dbReference type="Pfam" id="PF00303">
    <property type="entry name" value="Thymidylat_synt"/>
    <property type="match status" value="1"/>
</dbReference>
<dbReference type="SUPFAM" id="SSF55831">
    <property type="entry name" value="Thymidylate synthase/dCMP hydroxymethylase"/>
    <property type="match status" value="1"/>
</dbReference>
<dbReference type="AlphaFoldDB" id="A0A1Y1XLM8"/>
<name>A0A1Y1XLM8_9FUNG</name>
<evidence type="ECO:0000256" key="6">
    <source>
        <dbReference type="ARBA" id="ARBA00047344"/>
    </source>
</evidence>
<feature type="active site" evidence="7">
    <location>
        <position position="181"/>
    </location>
</feature>
<evidence type="ECO:0000256" key="1">
    <source>
        <dbReference type="ARBA" id="ARBA00004992"/>
    </source>
</evidence>
<evidence type="ECO:0000256" key="2">
    <source>
        <dbReference type="ARBA" id="ARBA00011947"/>
    </source>
</evidence>
<dbReference type="GO" id="GO:0005829">
    <property type="term" value="C:cytosol"/>
    <property type="evidence" value="ECO:0007669"/>
    <property type="project" value="TreeGrafter"/>
</dbReference>
<evidence type="ECO:0000259" key="8">
    <source>
        <dbReference type="Pfam" id="PF00303"/>
    </source>
</evidence>
<dbReference type="InParanoid" id="A0A1Y1XLM8"/>
<dbReference type="EC" id="2.1.1.45" evidence="2"/>
<dbReference type="UniPathway" id="UPA00575"/>
<dbReference type="OrthoDB" id="766at2759"/>
<dbReference type="NCBIfam" id="TIGR03284">
    <property type="entry name" value="thym_sym"/>
    <property type="match status" value="1"/>
</dbReference>
<evidence type="ECO:0000256" key="3">
    <source>
        <dbReference type="ARBA" id="ARBA00022603"/>
    </source>
</evidence>
<dbReference type="HAMAP" id="MF_00008">
    <property type="entry name" value="Thymidy_synth_bact"/>
    <property type="match status" value="1"/>
</dbReference>
<dbReference type="InterPro" id="IPR036926">
    <property type="entry name" value="Thymidate_synth/dCMP_Mease_sf"/>
</dbReference>
<protein>
    <recommendedName>
        <fullName evidence="2">thymidylate synthase</fullName>
        <ecNumber evidence="2">2.1.1.45</ecNumber>
    </recommendedName>
</protein>
<reference evidence="9 10" key="1">
    <citation type="submission" date="2016-07" db="EMBL/GenBank/DDBJ databases">
        <title>Pervasive Adenine N6-methylation of Active Genes in Fungi.</title>
        <authorList>
            <consortium name="DOE Joint Genome Institute"/>
            <person name="Mondo S.J."/>
            <person name="Dannebaum R.O."/>
            <person name="Kuo R.C."/>
            <person name="Labutti K."/>
            <person name="Haridas S."/>
            <person name="Kuo A."/>
            <person name="Salamov A."/>
            <person name="Ahrendt S.R."/>
            <person name="Lipzen A."/>
            <person name="Sullivan W."/>
            <person name="Andreopoulos W.B."/>
            <person name="Clum A."/>
            <person name="Lindquist E."/>
            <person name="Daum C."/>
            <person name="Ramamoorthy G.K."/>
            <person name="Gryganskyi A."/>
            <person name="Culley D."/>
            <person name="Magnuson J.K."/>
            <person name="James T.Y."/>
            <person name="O'Malley M.A."/>
            <person name="Stajich J.E."/>
            <person name="Spatafora J.W."/>
            <person name="Visel A."/>
            <person name="Grigoriev I.V."/>
        </authorList>
    </citation>
    <scope>NUCLEOTIDE SEQUENCE [LARGE SCALE GENOMIC DNA]</scope>
    <source>
        <strain evidence="9 10">CBS 931.73</strain>
    </source>
</reference>
<dbReference type="GO" id="GO:0005739">
    <property type="term" value="C:mitochondrion"/>
    <property type="evidence" value="ECO:0007669"/>
    <property type="project" value="TreeGrafter"/>
</dbReference>
<dbReference type="InterPro" id="IPR023451">
    <property type="entry name" value="Thymidate_synth/dCMP_Mease_dom"/>
</dbReference>